<dbReference type="EMBL" id="GBXM01106148">
    <property type="protein sequence ID" value="JAH02429.1"/>
    <property type="molecule type" value="Transcribed_RNA"/>
</dbReference>
<accession>A0A0E9PD35</accession>
<name>A0A0E9PD35_ANGAN</name>
<reference evidence="1" key="2">
    <citation type="journal article" date="2015" name="Fish Shellfish Immunol.">
        <title>Early steps in the European eel (Anguilla anguilla)-Vibrio vulnificus interaction in the gills: Role of the RtxA13 toxin.</title>
        <authorList>
            <person name="Callol A."/>
            <person name="Pajuelo D."/>
            <person name="Ebbesson L."/>
            <person name="Teles M."/>
            <person name="MacKenzie S."/>
            <person name="Amaro C."/>
        </authorList>
    </citation>
    <scope>NUCLEOTIDE SEQUENCE</scope>
</reference>
<organism evidence="1">
    <name type="scientific">Anguilla anguilla</name>
    <name type="common">European freshwater eel</name>
    <name type="synonym">Muraena anguilla</name>
    <dbReference type="NCBI Taxonomy" id="7936"/>
    <lineage>
        <taxon>Eukaryota</taxon>
        <taxon>Metazoa</taxon>
        <taxon>Chordata</taxon>
        <taxon>Craniata</taxon>
        <taxon>Vertebrata</taxon>
        <taxon>Euteleostomi</taxon>
        <taxon>Actinopterygii</taxon>
        <taxon>Neopterygii</taxon>
        <taxon>Teleostei</taxon>
        <taxon>Anguilliformes</taxon>
        <taxon>Anguillidae</taxon>
        <taxon>Anguilla</taxon>
    </lineage>
</organism>
<sequence>MYKLVSVYIYIYAHICVYRHAYVHVCIYVHIHVRTHDSLPAKRGGLIPIVSMLARLVYRTKSSLCCPGNLGSSGEGNYVRSRSMLLVLHSLW</sequence>
<reference evidence="1" key="1">
    <citation type="submission" date="2014-11" db="EMBL/GenBank/DDBJ databases">
        <authorList>
            <person name="Amaro Gonzalez C."/>
        </authorList>
    </citation>
    <scope>NUCLEOTIDE SEQUENCE</scope>
</reference>
<proteinExistence type="predicted"/>
<protein>
    <submittedName>
        <fullName evidence="1">Uncharacterized protein</fullName>
    </submittedName>
</protein>
<evidence type="ECO:0000313" key="1">
    <source>
        <dbReference type="EMBL" id="JAH02429.1"/>
    </source>
</evidence>
<dbReference type="AlphaFoldDB" id="A0A0E9PD35"/>